<dbReference type="EMBL" id="JAINUF010000001">
    <property type="protein sequence ID" value="KAJ8382108.1"/>
    <property type="molecule type" value="Genomic_DNA"/>
</dbReference>
<gene>
    <name evidence="2" type="ORF">SKAU_G00028860</name>
</gene>
<proteinExistence type="predicted"/>
<evidence type="ECO:0000256" key="1">
    <source>
        <dbReference type="SAM" id="MobiDB-lite"/>
    </source>
</evidence>
<organism evidence="2 3">
    <name type="scientific">Synaphobranchus kaupii</name>
    <name type="common">Kaup's arrowtooth eel</name>
    <dbReference type="NCBI Taxonomy" id="118154"/>
    <lineage>
        <taxon>Eukaryota</taxon>
        <taxon>Metazoa</taxon>
        <taxon>Chordata</taxon>
        <taxon>Craniata</taxon>
        <taxon>Vertebrata</taxon>
        <taxon>Euteleostomi</taxon>
        <taxon>Actinopterygii</taxon>
        <taxon>Neopterygii</taxon>
        <taxon>Teleostei</taxon>
        <taxon>Anguilliformes</taxon>
        <taxon>Synaphobranchidae</taxon>
        <taxon>Synaphobranchus</taxon>
    </lineage>
</organism>
<comment type="caution">
    <text evidence="2">The sequence shown here is derived from an EMBL/GenBank/DDBJ whole genome shotgun (WGS) entry which is preliminary data.</text>
</comment>
<evidence type="ECO:0000313" key="3">
    <source>
        <dbReference type="Proteomes" id="UP001152622"/>
    </source>
</evidence>
<feature type="compositionally biased region" description="Basic and acidic residues" evidence="1">
    <location>
        <begin position="38"/>
        <end position="47"/>
    </location>
</feature>
<dbReference type="Proteomes" id="UP001152622">
    <property type="component" value="Chromosome 1"/>
</dbReference>
<accession>A0A9Q1JDW3</accession>
<reference evidence="2" key="1">
    <citation type="journal article" date="2023" name="Science">
        <title>Genome structures resolve the early diversification of teleost fishes.</title>
        <authorList>
            <person name="Parey E."/>
            <person name="Louis A."/>
            <person name="Montfort J."/>
            <person name="Bouchez O."/>
            <person name="Roques C."/>
            <person name="Iampietro C."/>
            <person name="Lluch J."/>
            <person name="Castinel A."/>
            <person name="Donnadieu C."/>
            <person name="Desvignes T."/>
            <person name="Floi Bucao C."/>
            <person name="Jouanno E."/>
            <person name="Wen M."/>
            <person name="Mejri S."/>
            <person name="Dirks R."/>
            <person name="Jansen H."/>
            <person name="Henkel C."/>
            <person name="Chen W.J."/>
            <person name="Zahm M."/>
            <person name="Cabau C."/>
            <person name="Klopp C."/>
            <person name="Thompson A.W."/>
            <person name="Robinson-Rechavi M."/>
            <person name="Braasch I."/>
            <person name="Lecointre G."/>
            <person name="Bobe J."/>
            <person name="Postlethwait J.H."/>
            <person name="Berthelot C."/>
            <person name="Roest Crollius H."/>
            <person name="Guiguen Y."/>
        </authorList>
    </citation>
    <scope>NUCLEOTIDE SEQUENCE</scope>
    <source>
        <strain evidence="2">WJC10195</strain>
    </source>
</reference>
<keyword evidence="3" id="KW-1185">Reference proteome</keyword>
<feature type="region of interest" description="Disordered" evidence="1">
    <location>
        <begin position="38"/>
        <end position="57"/>
    </location>
</feature>
<name>A0A9Q1JDW3_SYNKA</name>
<dbReference type="AlphaFoldDB" id="A0A9Q1JDW3"/>
<sequence length="207" mass="21976">MRPRVEGALLTQVSTAVHLQVKTPPPPEVGVTGSKVEQGVHEEDRKGIPSVPPTTYQPPLNTLPSLAASSLLSAGSNAAGLLGVMSLIRNACPPGQINSSRLLVWLVKKTRREENRALSGCADKIPLTHRRCATLLRSSPVIKATNRLSAAAFNTPQERPAALAPGKATRQGHQHQKEGHEHLCVTIPTIPAIGATGMREAENALTI</sequence>
<evidence type="ECO:0000313" key="2">
    <source>
        <dbReference type="EMBL" id="KAJ8382108.1"/>
    </source>
</evidence>
<protein>
    <submittedName>
        <fullName evidence="2">Uncharacterized protein</fullName>
    </submittedName>
</protein>